<reference evidence="2 3" key="1">
    <citation type="submission" date="2020-07" db="EMBL/GenBank/DDBJ databases">
        <title>Sequencing the genomes of 1000 actinobacteria strains.</title>
        <authorList>
            <person name="Klenk H.-P."/>
        </authorList>
    </citation>
    <scope>NUCLEOTIDE SEQUENCE [LARGE SCALE GENOMIC DNA]</scope>
    <source>
        <strain evidence="2 3">DSM 18965</strain>
    </source>
</reference>
<gene>
    <name evidence="2" type="ORF">BKA08_001244</name>
</gene>
<evidence type="ECO:0000256" key="1">
    <source>
        <dbReference type="SAM" id="MobiDB-lite"/>
    </source>
</evidence>
<feature type="region of interest" description="Disordered" evidence="1">
    <location>
        <begin position="94"/>
        <end position="149"/>
    </location>
</feature>
<feature type="compositionally biased region" description="Low complexity" evidence="1">
    <location>
        <begin position="94"/>
        <end position="107"/>
    </location>
</feature>
<evidence type="ECO:0000313" key="3">
    <source>
        <dbReference type="Proteomes" id="UP000516957"/>
    </source>
</evidence>
<dbReference type="RefSeq" id="WP_179614829.1">
    <property type="nucleotide sequence ID" value="NZ_CP059163.1"/>
</dbReference>
<name>A0A7Y9JQA1_9ACTN</name>
<dbReference type="AlphaFoldDB" id="A0A7Y9JQA1"/>
<dbReference type="Proteomes" id="UP000516957">
    <property type="component" value="Unassembled WGS sequence"/>
</dbReference>
<keyword evidence="3" id="KW-1185">Reference proteome</keyword>
<dbReference type="GO" id="GO:0003677">
    <property type="term" value="F:DNA binding"/>
    <property type="evidence" value="ECO:0007669"/>
    <property type="project" value="UniProtKB-KW"/>
</dbReference>
<organism evidence="2 3">
    <name type="scientific">Nocardioides marinisabuli</name>
    <dbReference type="NCBI Taxonomy" id="419476"/>
    <lineage>
        <taxon>Bacteria</taxon>
        <taxon>Bacillati</taxon>
        <taxon>Actinomycetota</taxon>
        <taxon>Actinomycetes</taxon>
        <taxon>Propionibacteriales</taxon>
        <taxon>Nocardioidaceae</taxon>
        <taxon>Nocardioides</taxon>
    </lineage>
</organism>
<proteinExistence type="predicted"/>
<sequence>MSGHPTPSPEEEARLRRLLADARHEAPVPGDVATRLDEVLARLEAGEDVPSGVSGTGVLELAAARRRRAASMLVAAAAVIAVGIGLGQVVDLSGAGSSGDSSSAGESVADELGARSTAPDRGETSDEPGYDAGAESGPAAGSTLTRDQPSRGVVVVDRRLARVDDDSFGDDAAVVQRRAIRVGGGPSARVARLRAAPRPVARRWQDCAPAEWGAGLPVAVLYDGEPAVLAFREPAGDSQVVDLLQCGTGGVLRSTTLPRR</sequence>
<evidence type="ECO:0000313" key="2">
    <source>
        <dbReference type="EMBL" id="NYD57006.1"/>
    </source>
</evidence>
<dbReference type="EMBL" id="JACCBE010000001">
    <property type="protein sequence ID" value="NYD57006.1"/>
    <property type="molecule type" value="Genomic_DNA"/>
</dbReference>
<keyword evidence="2" id="KW-0238">DNA-binding</keyword>
<comment type="caution">
    <text evidence="2">The sequence shown here is derived from an EMBL/GenBank/DDBJ whole genome shotgun (WGS) entry which is preliminary data.</text>
</comment>
<protein>
    <submittedName>
        <fullName evidence="2">Antitoxin (DNA-binding transcriptional repressor) of toxin-antitoxin stability system</fullName>
    </submittedName>
</protein>
<accession>A0A7Y9JQA1</accession>